<feature type="repeat" description="ANK" evidence="3">
    <location>
        <begin position="164"/>
        <end position="196"/>
    </location>
</feature>
<dbReference type="GO" id="GO:0005634">
    <property type="term" value="C:nucleus"/>
    <property type="evidence" value="ECO:0007669"/>
    <property type="project" value="TreeGrafter"/>
</dbReference>
<accession>A0A8C5UBM4</accession>
<evidence type="ECO:0000256" key="1">
    <source>
        <dbReference type="ARBA" id="ARBA00022737"/>
    </source>
</evidence>
<protein>
    <submittedName>
        <fullName evidence="4">Uncharacterized protein</fullName>
    </submittedName>
</protein>
<sequence length="280" mass="30658">LHITDFCFVIKLRQLLGYLLEKDKVWFENSSEQHQGKKDRPQEKKNKGAIIKKGKVTPLSRATKPRKDHAAVNIFATVAKGSLSELRKTLKDNDLNVLNPSSETLLHVAAAHGHPSITEYLLSKGAKPGVRDRKGRTALHRAAEKGHGGAVKVLLQGGASINQAEETPLHIAVLHNKRALVRLLIGAGANINAVTEDFVTPLHIASQRGNATVARLLLYNKAHVNAQDKQSKCPLHLAVEQGDKTMAETLLKARADPNAQDKEKKTPLHAAAMRGYLTQR</sequence>
<name>A0A8C5UBM4_9PASS</name>
<dbReference type="SUPFAM" id="SSF48403">
    <property type="entry name" value="Ankyrin repeat"/>
    <property type="match status" value="1"/>
</dbReference>
<evidence type="ECO:0000313" key="4">
    <source>
        <dbReference type="Ensembl" id="ENSMCSP00000019453.1"/>
    </source>
</evidence>
<dbReference type="PRINTS" id="PR01415">
    <property type="entry name" value="ANKYRIN"/>
</dbReference>
<dbReference type="Gene3D" id="1.25.40.20">
    <property type="entry name" value="Ankyrin repeat-containing domain"/>
    <property type="match status" value="3"/>
</dbReference>
<reference evidence="4" key="2">
    <citation type="submission" date="2025-09" db="UniProtKB">
        <authorList>
            <consortium name="Ensembl"/>
        </authorList>
    </citation>
    <scope>IDENTIFICATION</scope>
</reference>
<dbReference type="InterPro" id="IPR002110">
    <property type="entry name" value="Ankyrin_rpt"/>
</dbReference>
<dbReference type="Pfam" id="PF13637">
    <property type="entry name" value="Ank_4"/>
    <property type="match status" value="2"/>
</dbReference>
<keyword evidence="1" id="KW-0677">Repeat</keyword>
<dbReference type="OrthoDB" id="20872at2759"/>
<feature type="repeat" description="ANK" evidence="3">
    <location>
        <begin position="197"/>
        <end position="229"/>
    </location>
</feature>
<dbReference type="PANTHER" id="PTHR24193:SF121">
    <property type="entry name" value="ADA2A-CONTAINING COMPLEX COMPONENT 3, ISOFORM D"/>
    <property type="match status" value="1"/>
</dbReference>
<dbReference type="PANTHER" id="PTHR24193">
    <property type="entry name" value="ANKYRIN REPEAT PROTEIN"/>
    <property type="match status" value="1"/>
</dbReference>
<feature type="repeat" description="ANK" evidence="3">
    <location>
        <begin position="230"/>
        <end position="262"/>
    </location>
</feature>
<dbReference type="InterPro" id="IPR036770">
    <property type="entry name" value="Ankyrin_rpt-contain_sf"/>
</dbReference>
<dbReference type="PROSITE" id="PS50088">
    <property type="entry name" value="ANK_REPEAT"/>
    <property type="match status" value="5"/>
</dbReference>
<feature type="repeat" description="ANK" evidence="3">
    <location>
        <begin position="134"/>
        <end position="166"/>
    </location>
</feature>
<dbReference type="Ensembl" id="ENSMCST00000019941.1">
    <property type="protein sequence ID" value="ENSMCSP00000019453.1"/>
    <property type="gene ID" value="ENSMCSG00000013646.1"/>
</dbReference>
<organism evidence="4 5">
    <name type="scientific">Malurus cyaneus samueli</name>
    <dbReference type="NCBI Taxonomy" id="2593467"/>
    <lineage>
        <taxon>Eukaryota</taxon>
        <taxon>Metazoa</taxon>
        <taxon>Chordata</taxon>
        <taxon>Craniata</taxon>
        <taxon>Vertebrata</taxon>
        <taxon>Euteleostomi</taxon>
        <taxon>Archelosauria</taxon>
        <taxon>Archosauria</taxon>
        <taxon>Dinosauria</taxon>
        <taxon>Saurischia</taxon>
        <taxon>Theropoda</taxon>
        <taxon>Coelurosauria</taxon>
        <taxon>Aves</taxon>
        <taxon>Neognathae</taxon>
        <taxon>Neoaves</taxon>
        <taxon>Telluraves</taxon>
        <taxon>Australaves</taxon>
        <taxon>Passeriformes</taxon>
        <taxon>Meliphagoidea</taxon>
        <taxon>Maluridae</taxon>
        <taxon>Malurus</taxon>
    </lineage>
</organism>
<evidence type="ECO:0000313" key="5">
    <source>
        <dbReference type="Proteomes" id="UP000694560"/>
    </source>
</evidence>
<proteinExistence type="predicted"/>
<feature type="repeat" description="ANK" evidence="3">
    <location>
        <begin position="101"/>
        <end position="133"/>
    </location>
</feature>
<dbReference type="InterPro" id="IPR050663">
    <property type="entry name" value="Ankyrin-SOCS_Box"/>
</dbReference>
<dbReference type="SMART" id="SM00248">
    <property type="entry name" value="ANK"/>
    <property type="match status" value="5"/>
</dbReference>
<dbReference type="GO" id="GO:0045944">
    <property type="term" value="P:positive regulation of transcription by RNA polymerase II"/>
    <property type="evidence" value="ECO:0007669"/>
    <property type="project" value="TreeGrafter"/>
</dbReference>
<dbReference type="PROSITE" id="PS50297">
    <property type="entry name" value="ANK_REP_REGION"/>
    <property type="match status" value="5"/>
</dbReference>
<dbReference type="Proteomes" id="UP000694560">
    <property type="component" value="Unplaced"/>
</dbReference>
<dbReference type="GO" id="GO:0000976">
    <property type="term" value="F:transcription cis-regulatory region binding"/>
    <property type="evidence" value="ECO:0007669"/>
    <property type="project" value="TreeGrafter"/>
</dbReference>
<dbReference type="AlphaFoldDB" id="A0A8C5UBM4"/>
<evidence type="ECO:0000256" key="2">
    <source>
        <dbReference type="ARBA" id="ARBA00023043"/>
    </source>
</evidence>
<reference evidence="4" key="1">
    <citation type="submission" date="2025-08" db="UniProtKB">
        <authorList>
            <consortium name="Ensembl"/>
        </authorList>
    </citation>
    <scope>IDENTIFICATION</scope>
</reference>
<dbReference type="Pfam" id="PF12796">
    <property type="entry name" value="Ank_2"/>
    <property type="match status" value="1"/>
</dbReference>
<keyword evidence="2 3" id="KW-0040">ANK repeat</keyword>
<keyword evidence="5" id="KW-1185">Reference proteome</keyword>
<evidence type="ECO:0000256" key="3">
    <source>
        <dbReference type="PROSITE-ProRule" id="PRU00023"/>
    </source>
</evidence>